<dbReference type="AlphaFoldDB" id="I3VZM5"/>
<name>I3VZM5_9ENTR</name>
<proteinExistence type="predicted"/>
<geneLocation type="plasmid" evidence="1">
    <name>p96A29192-65</name>
</geneLocation>
<organism evidence="1">
    <name type="scientific">Salmonella sp. 96A-29192</name>
    <dbReference type="NCBI Taxonomy" id="1179814"/>
    <lineage>
        <taxon>Bacteria</taxon>
        <taxon>Pseudomonadati</taxon>
        <taxon>Pseudomonadota</taxon>
        <taxon>Gammaproteobacteria</taxon>
        <taxon>Enterobacterales</taxon>
        <taxon>Enterobacteriaceae</taxon>
        <taxon>Salmonella</taxon>
    </lineage>
</organism>
<sequence length="45" mass="5677">MYLQQQDKAEQYYNAFRDQKAVIERMPEVVQRQFREETKKYFDLD</sequence>
<reference evidence="1" key="1">
    <citation type="submission" date="2012-01" db="EMBL/GenBank/DDBJ databases">
        <authorList>
            <person name="Summers A.O."/>
            <person name="Wireman J."/>
        </authorList>
    </citation>
    <scope>NUCLEOTIDE SEQUENCE</scope>
    <source>
        <strain evidence="1">96A-29192</strain>
        <plasmid evidence="1">p96A29192-65</plasmid>
    </source>
</reference>
<accession>I3VZM5</accession>
<protein>
    <submittedName>
        <fullName evidence="1">Uncharacterized protein</fullName>
    </submittedName>
</protein>
<evidence type="ECO:0000313" key="1">
    <source>
        <dbReference type="EMBL" id="AFK88802.1"/>
    </source>
</evidence>
<keyword evidence="1" id="KW-0614">Plasmid</keyword>
<dbReference type="EMBL" id="JQ418521">
    <property type="protein sequence ID" value="AFK88802.1"/>
    <property type="molecule type" value="Genomic_DNA"/>
</dbReference>